<dbReference type="EMBL" id="JAGGKI010000004">
    <property type="protein sequence ID" value="MBP1893001.1"/>
    <property type="molecule type" value="Genomic_DNA"/>
</dbReference>
<evidence type="ECO:0000313" key="2">
    <source>
        <dbReference type="EMBL" id="MBP1893001.1"/>
    </source>
</evidence>
<name>A0ABS4F9R7_9BACL</name>
<keyword evidence="1" id="KW-0812">Transmembrane</keyword>
<proteinExistence type="predicted"/>
<evidence type="ECO:0000256" key="1">
    <source>
        <dbReference type="SAM" id="Phobius"/>
    </source>
</evidence>
<accession>A0ABS4F9R7</accession>
<comment type="caution">
    <text evidence="2">The sequence shown here is derived from an EMBL/GenBank/DDBJ whole genome shotgun (WGS) entry which is preliminary data.</text>
</comment>
<dbReference type="RefSeq" id="WP_210094653.1">
    <property type="nucleotide sequence ID" value="NZ_DMBX01000007.1"/>
</dbReference>
<gene>
    <name evidence="2" type="ORF">J2Z18_002103</name>
</gene>
<sequence>MVKYELGNIADWLSAIGTIGAVVVALYLARRESNPRAFVQVDWSYEVDGVLTISREPSYIKCRIVNIGIVPIYLSECTIFIKKRKMAFVHGTHLVNKTIRPGELYEHTFSYSSVKSFCISNGVKHLNTNIYFLTPSGKKFKTKIKTQFESG</sequence>
<keyword evidence="1" id="KW-0472">Membrane</keyword>
<dbReference type="GeneID" id="95404117"/>
<protein>
    <submittedName>
        <fullName evidence="2">Uncharacterized protein</fullName>
    </submittedName>
</protein>
<organism evidence="2 3">
    <name type="scientific">Paenibacillus lactis</name>
    <dbReference type="NCBI Taxonomy" id="228574"/>
    <lineage>
        <taxon>Bacteria</taxon>
        <taxon>Bacillati</taxon>
        <taxon>Bacillota</taxon>
        <taxon>Bacilli</taxon>
        <taxon>Bacillales</taxon>
        <taxon>Paenibacillaceae</taxon>
        <taxon>Paenibacillus</taxon>
    </lineage>
</organism>
<reference evidence="2 3" key="1">
    <citation type="submission" date="2021-03" db="EMBL/GenBank/DDBJ databases">
        <title>Genomic Encyclopedia of Type Strains, Phase IV (KMG-IV): sequencing the most valuable type-strain genomes for metagenomic binning, comparative biology and taxonomic classification.</title>
        <authorList>
            <person name="Goeker M."/>
        </authorList>
    </citation>
    <scope>NUCLEOTIDE SEQUENCE [LARGE SCALE GENOMIC DNA]</scope>
    <source>
        <strain evidence="2 3">DSM 15596</strain>
    </source>
</reference>
<dbReference type="Proteomes" id="UP000706926">
    <property type="component" value="Unassembled WGS sequence"/>
</dbReference>
<feature type="transmembrane region" description="Helical" evidence="1">
    <location>
        <begin position="12"/>
        <end position="29"/>
    </location>
</feature>
<evidence type="ECO:0000313" key="3">
    <source>
        <dbReference type="Proteomes" id="UP000706926"/>
    </source>
</evidence>
<keyword evidence="3" id="KW-1185">Reference proteome</keyword>
<keyword evidence="1" id="KW-1133">Transmembrane helix</keyword>